<feature type="region of interest" description="Disordered" evidence="1">
    <location>
        <begin position="101"/>
        <end position="130"/>
    </location>
</feature>
<feature type="region of interest" description="Disordered" evidence="1">
    <location>
        <begin position="159"/>
        <end position="183"/>
    </location>
</feature>
<proteinExistence type="predicted"/>
<reference evidence="2" key="2">
    <citation type="submission" date="2021-08" db="EMBL/GenBank/DDBJ databases">
        <authorList>
            <person name="Tani A."/>
            <person name="Ola A."/>
            <person name="Ogura Y."/>
            <person name="Katsura K."/>
            <person name="Hayashi T."/>
        </authorList>
    </citation>
    <scope>NUCLEOTIDE SEQUENCE</scope>
    <source>
        <strain evidence="2">NBRC 15686</strain>
    </source>
</reference>
<evidence type="ECO:0000313" key="3">
    <source>
        <dbReference type="Proteomes" id="UP001055039"/>
    </source>
</evidence>
<gene>
    <name evidence="2" type="ORF">LNAOJCKE_4533</name>
</gene>
<dbReference type="EMBL" id="BPRC01000025">
    <property type="protein sequence ID" value="GJE67302.1"/>
    <property type="molecule type" value="Genomic_DNA"/>
</dbReference>
<dbReference type="Proteomes" id="UP001055039">
    <property type="component" value="Unassembled WGS sequence"/>
</dbReference>
<sequence>MGVRGYLQLNGVAGAPDLYAALTSARTSQGALRLSLTANCCPAGTHRAGFFVRFRTEPEQQAASPVLSLTTLRRFLSELALPGSAAAGFFVSAPLARPRSAAAAPRPGARHRWRQRGQPAINGGTGCRPGRARQRPLLKAAAQAHRLCRPIHQPWREASVRPGHHESPALLPIRGKGRPSDGNRKLRHAYRQNDGLPVGRESQQRVLVRSPLPIRPKSASPAPAAWGFFVLGLEHRGEHPLPRLGHAVIVVGCRSLSPNDLIGFFHSNLVQAGLLRAEQLPPPYTPFVVVRPTLFDRAGPNSADTPSAELQMPPTERFKD</sequence>
<organism evidence="2 3">
    <name type="scientific">Methylorubrum aminovorans</name>
    <dbReference type="NCBI Taxonomy" id="269069"/>
    <lineage>
        <taxon>Bacteria</taxon>
        <taxon>Pseudomonadati</taxon>
        <taxon>Pseudomonadota</taxon>
        <taxon>Alphaproteobacteria</taxon>
        <taxon>Hyphomicrobiales</taxon>
        <taxon>Methylobacteriaceae</taxon>
        <taxon>Methylorubrum</taxon>
    </lineage>
</organism>
<protein>
    <submittedName>
        <fullName evidence="2">Uncharacterized protein</fullName>
    </submittedName>
</protein>
<name>A0ABQ4UKH3_9HYPH</name>
<evidence type="ECO:0000313" key="2">
    <source>
        <dbReference type="EMBL" id="GJE67302.1"/>
    </source>
</evidence>
<reference evidence="2" key="1">
    <citation type="journal article" date="2021" name="Front. Microbiol.">
        <title>Comprehensive Comparative Genomics and Phenotyping of Methylobacterium Species.</title>
        <authorList>
            <person name="Alessa O."/>
            <person name="Ogura Y."/>
            <person name="Fujitani Y."/>
            <person name="Takami H."/>
            <person name="Hayashi T."/>
            <person name="Sahin N."/>
            <person name="Tani A."/>
        </authorList>
    </citation>
    <scope>NUCLEOTIDE SEQUENCE</scope>
    <source>
        <strain evidence="2">NBRC 15686</strain>
    </source>
</reference>
<keyword evidence="3" id="KW-1185">Reference proteome</keyword>
<comment type="caution">
    <text evidence="2">The sequence shown here is derived from an EMBL/GenBank/DDBJ whole genome shotgun (WGS) entry which is preliminary data.</text>
</comment>
<feature type="region of interest" description="Disordered" evidence="1">
    <location>
        <begin position="298"/>
        <end position="320"/>
    </location>
</feature>
<evidence type="ECO:0000256" key="1">
    <source>
        <dbReference type="SAM" id="MobiDB-lite"/>
    </source>
</evidence>
<accession>A0ABQ4UKH3</accession>